<evidence type="ECO:0000256" key="1">
    <source>
        <dbReference type="SAM" id="MobiDB-lite"/>
    </source>
</evidence>
<dbReference type="InterPro" id="IPR024610">
    <property type="entry name" value="ING_N_histone-binding"/>
</dbReference>
<name>A0AAW0E9P1_9AGAR</name>
<evidence type="ECO:0000313" key="3">
    <source>
        <dbReference type="EMBL" id="KAK7060809.1"/>
    </source>
</evidence>
<sequence>MKAKRSPACMDDILPTLKRYIALRRDLDAQHKARTVPQQEASAPENPLDITQMAAEGDSEGRTDTPMDVDPQPEELNRTTTEHAVSADGSPLFTPVTSKDPTPPPPTATTVNSSPPPTSATTHATPPPTTATTTTSSIPLPSTPIRAIPHHLSTQNLAATASPRTPTPIGIPQDRNRIPTTSREMLTHIAWASDEMIRASNEKVHIAQTLHDTLERQIRALNQSIKEQELALSLGTRPGTQLAPILLPEIAPVSRWTKPSNPTSDIDSDDDLPNGGLFEPDGEQGDTITTLGVVSDDPGGGRKRGKRAGNNRSEKLKIKLPASAAAANSNEIYCYCRMTSWGEVNSSVFVPCQTRLRSTDSR</sequence>
<feature type="domain" description="Inhibitor of growth protein N-terminal histone-binding" evidence="2">
    <location>
        <begin position="9"/>
        <end position="228"/>
    </location>
</feature>
<dbReference type="Proteomes" id="UP001383192">
    <property type="component" value="Unassembled WGS sequence"/>
</dbReference>
<accession>A0AAW0E9P1</accession>
<evidence type="ECO:0000259" key="2">
    <source>
        <dbReference type="SMART" id="SM01408"/>
    </source>
</evidence>
<organism evidence="3 4">
    <name type="scientific">Paramarasmius palmivorus</name>
    <dbReference type="NCBI Taxonomy" id="297713"/>
    <lineage>
        <taxon>Eukaryota</taxon>
        <taxon>Fungi</taxon>
        <taxon>Dikarya</taxon>
        <taxon>Basidiomycota</taxon>
        <taxon>Agaricomycotina</taxon>
        <taxon>Agaricomycetes</taxon>
        <taxon>Agaricomycetidae</taxon>
        <taxon>Agaricales</taxon>
        <taxon>Marasmiineae</taxon>
        <taxon>Marasmiaceae</taxon>
        <taxon>Paramarasmius</taxon>
    </lineage>
</organism>
<feature type="compositionally biased region" description="Low complexity" evidence="1">
    <location>
        <begin position="108"/>
        <end position="144"/>
    </location>
</feature>
<feature type="compositionally biased region" description="Polar residues" evidence="1">
    <location>
        <begin position="152"/>
        <end position="164"/>
    </location>
</feature>
<dbReference type="AlphaFoldDB" id="A0AAW0E9P1"/>
<protein>
    <recommendedName>
        <fullName evidence="2">Inhibitor of growth protein N-terminal histone-binding domain-containing protein</fullName>
    </recommendedName>
</protein>
<dbReference type="Gene3D" id="6.10.140.1740">
    <property type="match status" value="1"/>
</dbReference>
<gene>
    <name evidence="3" type="ORF">VNI00_000542</name>
</gene>
<dbReference type="EMBL" id="JAYKXP010000002">
    <property type="protein sequence ID" value="KAK7060809.1"/>
    <property type="molecule type" value="Genomic_DNA"/>
</dbReference>
<proteinExistence type="predicted"/>
<feature type="region of interest" description="Disordered" evidence="1">
    <location>
        <begin position="258"/>
        <end position="314"/>
    </location>
</feature>
<comment type="caution">
    <text evidence="3">The sequence shown here is derived from an EMBL/GenBank/DDBJ whole genome shotgun (WGS) entry which is preliminary data.</text>
</comment>
<reference evidence="3 4" key="1">
    <citation type="submission" date="2024-01" db="EMBL/GenBank/DDBJ databases">
        <title>A draft genome for a cacao thread blight-causing isolate of Paramarasmius palmivorus.</title>
        <authorList>
            <person name="Baruah I.K."/>
            <person name="Bukari Y."/>
            <person name="Amoako-Attah I."/>
            <person name="Meinhardt L.W."/>
            <person name="Bailey B.A."/>
            <person name="Cohen S.P."/>
        </authorList>
    </citation>
    <scope>NUCLEOTIDE SEQUENCE [LARGE SCALE GENOMIC DNA]</scope>
    <source>
        <strain evidence="3 4">GH-12</strain>
    </source>
</reference>
<dbReference type="SMART" id="SM01408">
    <property type="entry name" value="ING"/>
    <property type="match status" value="1"/>
</dbReference>
<keyword evidence="4" id="KW-1185">Reference proteome</keyword>
<evidence type="ECO:0000313" key="4">
    <source>
        <dbReference type="Proteomes" id="UP001383192"/>
    </source>
</evidence>
<feature type="region of interest" description="Disordered" evidence="1">
    <location>
        <begin position="31"/>
        <end position="180"/>
    </location>
</feature>